<keyword evidence="7 11" id="KW-0443">Lipid metabolism</keyword>
<keyword evidence="6 11" id="KW-0276">Fatty acid metabolism</keyword>
<dbReference type="CDD" id="cd00830">
    <property type="entry name" value="KAS_III"/>
    <property type="match status" value="1"/>
</dbReference>
<feature type="active site" evidence="11">
    <location>
        <position position="117"/>
    </location>
</feature>
<dbReference type="FunFam" id="3.40.47.10:FF:000004">
    <property type="entry name" value="3-oxoacyl-[acyl-carrier-protein] synthase 3"/>
    <property type="match status" value="1"/>
</dbReference>
<geneLocation type="chloroplast" evidence="15"/>
<dbReference type="NCBIfam" id="TIGR00747">
    <property type="entry name" value="fabH"/>
    <property type="match status" value="1"/>
</dbReference>
<evidence type="ECO:0000256" key="2">
    <source>
        <dbReference type="ARBA" id="ARBA00008642"/>
    </source>
</evidence>
<comment type="domain">
    <text evidence="11">The last Arg residue of the ACP-binding site is essential for the weak association between ACP/AcpP and FabH.</text>
</comment>
<dbReference type="InterPro" id="IPR016039">
    <property type="entry name" value="Thiolase-like"/>
</dbReference>
<evidence type="ECO:0000313" key="15">
    <source>
        <dbReference type="EMBL" id="ART65374.1"/>
    </source>
</evidence>
<reference evidence="15" key="1">
    <citation type="journal article" date="2017" name="Sci. Rep.">
        <title>Origin and evolutionary history of freshwater Rhodophyta: further insights based on phylogenomic evidence.</title>
        <authorList>
            <person name="Nan F."/>
            <person name="Feng J."/>
            <person name="Lv J."/>
            <person name="Liu Q."/>
            <person name="Fang K."/>
            <person name="Gong C."/>
            <person name="Xie S."/>
        </authorList>
    </citation>
    <scope>NUCLEOTIDE SEQUENCE</scope>
</reference>
<keyword evidence="4 11" id="KW-0444">Lipid biosynthesis</keyword>
<comment type="function">
    <text evidence="11">Catalyzes the condensation reaction of fatty acid synthesis by the addition to an acyl acceptor of two carbons from malonyl-ACP. Catalyzes the first condensation reaction which initiates fatty acid synthesis and may therefore play a role in governing the total rate of fatty acid production. Possesses both acetoacetyl-ACP synthase and acetyl transacylase activities. Its substrate specificity determines the biosynthesis of branched-chain and/or straight-chain of fatty acids.</text>
</comment>
<feature type="active site" evidence="11">
    <location>
        <position position="260"/>
    </location>
</feature>
<evidence type="ECO:0000259" key="13">
    <source>
        <dbReference type="Pfam" id="PF08541"/>
    </source>
</evidence>
<feature type="region of interest" description="ACP-binding" evidence="11">
    <location>
        <begin position="261"/>
        <end position="265"/>
    </location>
</feature>
<proteinExistence type="inferred from homology"/>
<keyword evidence="5 11" id="KW-0808">Transferase</keyword>
<feature type="domain" description="Beta-ketoacyl-[acyl-carrier-protein] synthase III N-terminal" evidence="14">
    <location>
        <begin position="111"/>
        <end position="188"/>
    </location>
</feature>
<evidence type="ECO:0000256" key="7">
    <source>
        <dbReference type="ARBA" id="ARBA00023098"/>
    </source>
</evidence>
<evidence type="ECO:0000256" key="4">
    <source>
        <dbReference type="ARBA" id="ARBA00022516"/>
    </source>
</evidence>
<evidence type="ECO:0000256" key="1">
    <source>
        <dbReference type="ARBA" id="ARBA00005194"/>
    </source>
</evidence>
<evidence type="ECO:0000256" key="8">
    <source>
        <dbReference type="ARBA" id="ARBA00023160"/>
    </source>
</evidence>
<evidence type="ECO:0000256" key="3">
    <source>
        <dbReference type="ARBA" id="ARBA00012333"/>
    </source>
</evidence>
<comment type="catalytic activity">
    <reaction evidence="9 11">
        <text>malonyl-[ACP] + acetyl-CoA + H(+) = 3-oxobutanoyl-[ACP] + CO2 + CoA</text>
        <dbReference type="Rhea" id="RHEA:12080"/>
        <dbReference type="Rhea" id="RHEA-COMP:9623"/>
        <dbReference type="Rhea" id="RHEA-COMP:9625"/>
        <dbReference type="ChEBI" id="CHEBI:15378"/>
        <dbReference type="ChEBI" id="CHEBI:16526"/>
        <dbReference type="ChEBI" id="CHEBI:57287"/>
        <dbReference type="ChEBI" id="CHEBI:57288"/>
        <dbReference type="ChEBI" id="CHEBI:78449"/>
        <dbReference type="ChEBI" id="CHEBI:78450"/>
        <dbReference type="EC" id="2.3.1.180"/>
    </reaction>
</comment>
<dbReference type="Pfam" id="PF08541">
    <property type="entry name" value="ACP_syn_III_C"/>
    <property type="match status" value="1"/>
</dbReference>
<dbReference type="UniPathway" id="UPA00094"/>
<evidence type="ECO:0000256" key="10">
    <source>
        <dbReference type="ARBA" id="ARBA00057449"/>
    </source>
</evidence>
<dbReference type="EMBL" id="KY033529">
    <property type="protein sequence ID" value="ART65374.1"/>
    <property type="molecule type" value="Genomic_DNA"/>
</dbReference>
<sequence length="335" mass="36712">MESSMMKGAHIIATGSALPKKCISNYDLSKVVDTSDEWIYTRTGIKERRLISEDQCIIDLAYQASQKALDNAKINPQTLDLIVLATSSQNDLFGSASQLQAKIGATNAVAFDITAACSGFIIGLITANQFIQTGSYKKILIVGADILSQWVDWSDRNTCILFGDGAGAVILQASKTNFILGFQLDTNGLEANKLCISYQQESVQSYHNNTLGIKQGQYSYIKMNGKEVYKFAVSKVPESIKKCLIQLQLSIDDISWLILHQANQRILDTIAEKLCIPSDKVISNLQCYGNTSAASIPIVLDEANQKGYLKNNDIIIIAGFGAGLTWGTLIIKWYT</sequence>
<accession>A0A3G1I8V3</accession>
<feature type="domain" description="Beta-ketoacyl-[acyl-carrier-protein] synthase III C-terminal" evidence="13">
    <location>
        <begin position="247"/>
        <end position="333"/>
    </location>
</feature>
<dbReference type="GO" id="GO:0009507">
    <property type="term" value="C:chloroplast"/>
    <property type="evidence" value="ECO:0007669"/>
    <property type="project" value="UniProtKB-SubCell"/>
</dbReference>
<dbReference type="NCBIfam" id="NF006829">
    <property type="entry name" value="PRK09352.1"/>
    <property type="match status" value="1"/>
</dbReference>
<evidence type="ECO:0000259" key="14">
    <source>
        <dbReference type="Pfam" id="PF08545"/>
    </source>
</evidence>
<keyword evidence="11" id="KW-0012">Acyltransferase</keyword>
<keyword evidence="11" id="KW-0511">Multifunctional enzyme</keyword>
<dbReference type="PANTHER" id="PTHR43091">
    <property type="entry name" value="3-OXOACYL-[ACYL-CARRIER-PROTEIN] SYNTHASE"/>
    <property type="match status" value="1"/>
</dbReference>
<dbReference type="GO" id="GO:0033818">
    <property type="term" value="F:beta-ketoacyl-acyl-carrier-protein synthase III activity"/>
    <property type="evidence" value="ECO:0007669"/>
    <property type="project" value="UniProtKB-UniRule"/>
</dbReference>
<dbReference type="InterPro" id="IPR004655">
    <property type="entry name" value="FabH"/>
</dbReference>
<evidence type="ECO:0000256" key="12">
    <source>
        <dbReference type="SAM" id="Phobius"/>
    </source>
</evidence>
<comment type="function">
    <text evidence="10">Catalyzes the condensation reaction of fatty acid synthesis by the addition to an acyl acceptor of two carbons from malonyl-ACP. KAS III catalyzes the first condensation reaction which initiates fatty acid synthesis and may therefore play a role in governing the total rate of fatty acid production. Possesses both acetoacetyl-ACP synthase and acetyl transacylase activities.</text>
</comment>
<keyword evidence="8 11" id="KW-0275">Fatty acid biosynthesis</keyword>
<keyword evidence="12" id="KW-0812">Transmembrane</keyword>
<organism evidence="15">
    <name type="scientific">Sheathia arcuata</name>
    <dbReference type="NCBI Taxonomy" id="340433"/>
    <lineage>
        <taxon>Eukaryota</taxon>
        <taxon>Rhodophyta</taxon>
        <taxon>Florideophyceae</taxon>
        <taxon>Nemaliophycidae</taxon>
        <taxon>Batrachospermales</taxon>
        <taxon>Batrachospermaceae</taxon>
        <taxon>Sheathia</taxon>
    </lineage>
</organism>
<dbReference type="RefSeq" id="YP_009390005.1">
    <property type="nucleotide sequence ID" value="NC_035231.1"/>
</dbReference>
<evidence type="ECO:0000256" key="11">
    <source>
        <dbReference type="HAMAP-Rule" id="MF_01815"/>
    </source>
</evidence>
<dbReference type="Pfam" id="PF08545">
    <property type="entry name" value="ACP_syn_III"/>
    <property type="match status" value="1"/>
</dbReference>
<keyword evidence="12" id="KW-0472">Membrane</keyword>
<dbReference type="GeneID" id="33350688"/>
<evidence type="ECO:0000256" key="5">
    <source>
        <dbReference type="ARBA" id="ARBA00022679"/>
    </source>
</evidence>
<keyword evidence="15" id="KW-0150">Chloroplast</keyword>
<dbReference type="HAMAP" id="MF_01815">
    <property type="entry name" value="FabH"/>
    <property type="match status" value="1"/>
</dbReference>
<keyword evidence="12" id="KW-1133">Transmembrane helix</keyword>
<comment type="subunit">
    <text evidence="11">Homodimer.</text>
</comment>
<dbReference type="GO" id="GO:0006633">
    <property type="term" value="P:fatty acid biosynthetic process"/>
    <property type="evidence" value="ECO:0007669"/>
    <property type="project" value="UniProtKB-UniRule"/>
</dbReference>
<name>A0A3G1I8V3_9FLOR</name>
<feature type="transmembrane region" description="Helical" evidence="12">
    <location>
        <begin position="314"/>
        <end position="334"/>
    </location>
</feature>
<comment type="pathway">
    <text evidence="1 11">Lipid metabolism; fatty acid biosynthesis.</text>
</comment>
<evidence type="ECO:0000256" key="6">
    <source>
        <dbReference type="ARBA" id="ARBA00022832"/>
    </source>
</evidence>
<evidence type="ECO:0000256" key="9">
    <source>
        <dbReference type="ARBA" id="ARBA00052419"/>
    </source>
</evidence>
<dbReference type="EC" id="2.3.1.180" evidence="3 11"/>
<dbReference type="InterPro" id="IPR013747">
    <property type="entry name" value="ACP_syn_III_C"/>
</dbReference>
<dbReference type="AlphaFoldDB" id="A0A3G1I8V3"/>
<comment type="subcellular location">
    <subcellularLocation>
        <location evidence="11">Plastid</location>
        <location evidence="11">Chloroplast</location>
    </subcellularLocation>
</comment>
<keyword evidence="15" id="KW-0934">Plastid</keyword>
<comment type="similarity">
    <text evidence="2 11">Belongs to the thiolase-like superfamily. FabH family.</text>
</comment>
<dbReference type="SUPFAM" id="SSF53901">
    <property type="entry name" value="Thiolase-like"/>
    <property type="match status" value="1"/>
</dbReference>
<dbReference type="InterPro" id="IPR013751">
    <property type="entry name" value="ACP_syn_III_N"/>
</dbReference>
<gene>
    <name evidence="11 15" type="primary">fabH</name>
</gene>
<dbReference type="PANTHER" id="PTHR43091:SF1">
    <property type="entry name" value="BETA-KETOACYL-[ACYL-CARRIER-PROTEIN] SYNTHASE III, CHLOROPLASTIC"/>
    <property type="match status" value="1"/>
</dbReference>
<feature type="active site" evidence="11">
    <location>
        <position position="290"/>
    </location>
</feature>
<dbReference type="GO" id="GO:0004315">
    <property type="term" value="F:3-oxoacyl-[acyl-carrier-protein] synthase activity"/>
    <property type="evidence" value="ECO:0007669"/>
    <property type="project" value="InterPro"/>
</dbReference>
<protein>
    <recommendedName>
        <fullName evidence="3 11">Beta-ketoacyl-[acyl-carrier-protein] synthase III</fullName>
        <shortName evidence="11">Beta-ketoacyl-ACP synthase III</shortName>
        <shortName evidence="11">KAS III</shortName>
        <ecNumber evidence="3 11">2.3.1.180</ecNumber>
    </recommendedName>
    <alternativeName>
        <fullName evidence="11">3-oxoacyl-[acyl-carrier-protein] synthase 3</fullName>
    </alternativeName>
    <alternativeName>
        <fullName evidence="11">3-oxoacyl-[acyl-carrier-protein] synthase III</fullName>
    </alternativeName>
</protein>
<dbReference type="Gene3D" id="3.40.47.10">
    <property type="match status" value="1"/>
</dbReference>